<dbReference type="Proteomes" id="UP000278807">
    <property type="component" value="Unassembled WGS sequence"/>
</dbReference>
<evidence type="ECO:0000313" key="2">
    <source>
        <dbReference type="EMBL" id="VDN96522.1"/>
    </source>
</evidence>
<evidence type="ECO:0000313" key="3">
    <source>
        <dbReference type="Proteomes" id="UP000278807"/>
    </source>
</evidence>
<gene>
    <name evidence="2" type="ORF">HNAJ_LOCUS663</name>
</gene>
<keyword evidence="3" id="KW-1185">Reference proteome</keyword>
<name>A0A0R3T1C1_RODNA</name>
<dbReference type="WBParaSite" id="HNAJ_0000066301-mRNA-1">
    <property type="protein sequence ID" value="HNAJ_0000066301-mRNA-1"/>
    <property type="gene ID" value="HNAJ_0000066301"/>
</dbReference>
<protein>
    <submittedName>
        <fullName evidence="2 4">Uncharacterized protein</fullName>
    </submittedName>
</protein>
<reference evidence="4" key="1">
    <citation type="submission" date="2017-02" db="UniProtKB">
        <authorList>
            <consortium name="WormBaseParasite"/>
        </authorList>
    </citation>
    <scope>IDENTIFICATION</scope>
</reference>
<proteinExistence type="predicted"/>
<feature type="region of interest" description="Disordered" evidence="1">
    <location>
        <begin position="27"/>
        <end position="50"/>
    </location>
</feature>
<dbReference type="EMBL" id="UZAE01000200">
    <property type="protein sequence ID" value="VDN96522.1"/>
    <property type="molecule type" value="Genomic_DNA"/>
</dbReference>
<accession>A0A0R3T1C1</accession>
<sequence>MRESSSAVVKSTQDALNQLEHMRDSHPALKLSEPTVPKSALDPCNDGGHYRSIPEPEKIINLVESHFSVHGSSLKDDTDLAMKRKPFKVSLLYFTLF</sequence>
<organism evidence="4">
    <name type="scientific">Rodentolepis nana</name>
    <name type="common">Dwarf tapeworm</name>
    <name type="synonym">Hymenolepis nana</name>
    <dbReference type="NCBI Taxonomy" id="102285"/>
    <lineage>
        <taxon>Eukaryota</taxon>
        <taxon>Metazoa</taxon>
        <taxon>Spiralia</taxon>
        <taxon>Lophotrochozoa</taxon>
        <taxon>Platyhelminthes</taxon>
        <taxon>Cestoda</taxon>
        <taxon>Eucestoda</taxon>
        <taxon>Cyclophyllidea</taxon>
        <taxon>Hymenolepididae</taxon>
        <taxon>Rodentolepis</taxon>
    </lineage>
</organism>
<dbReference type="AlphaFoldDB" id="A0A0R3T1C1"/>
<reference evidence="2 3" key="2">
    <citation type="submission" date="2018-11" db="EMBL/GenBank/DDBJ databases">
        <authorList>
            <consortium name="Pathogen Informatics"/>
        </authorList>
    </citation>
    <scope>NUCLEOTIDE SEQUENCE [LARGE SCALE GENOMIC DNA]</scope>
</reference>
<evidence type="ECO:0000256" key="1">
    <source>
        <dbReference type="SAM" id="MobiDB-lite"/>
    </source>
</evidence>
<evidence type="ECO:0000313" key="4">
    <source>
        <dbReference type="WBParaSite" id="HNAJ_0000066301-mRNA-1"/>
    </source>
</evidence>